<keyword evidence="5" id="KW-1185">Reference proteome</keyword>
<feature type="transmembrane region" description="Helical" evidence="1">
    <location>
        <begin position="210"/>
        <end position="227"/>
    </location>
</feature>
<feature type="domain" description="Urease accessory protein UreH-like transmembrane" evidence="2">
    <location>
        <begin position="8"/>
        <end position="223"/>
    </location>
</feature>
<feature type="transmembrane region" description="Helical" evidence="1">
    <location>
        <begin position="141"/>
        <end position="169"/>
    </location>
</feature>
<evidence type="ECO:0000259" key="2">
    <source>
        <dbReference type="Pfam" id="PF13386"/>
    </source>
</evidence>
<gene>
    <name evidence="4" type="ORF">Cba03nite_41210</name>
</gene>
<dbReference type="SUPFAM" id="SSF49503">
    <property type="entry name" value="Cupredoxins"/>
    <property type="match status" value="1"/>
</dbReference>
<evidence type="ECO:0000313" key="5">
    <source>
        <dbReference type="Proteomes" id="UP000601223"/>
    </source>
</evidence>
<dbReference type="AlphaFoldDB" id="A0A8J3JDA1"/>
<dbReference type="Pfam" id="PF13386">
    <property type="entry name" value="DsbD_2"/>
    <property type="match status" value="1"/>
</dbReference>
<feature type="domain" description="EfeO-type cupredoxin-like" evidence="3">
    <location>
        <begin position="265"/>
        <end position="353"/>
    </location>
</feature>
<keyword evidence="1" id="KW-0812">Transmembrane</keyword>
<proteinExistence type="predicted"/>
<feature type="transmembrane region" description="Helical" evidence="1">
    <location>
        <begin position="98"/>
        <end position="120"/>
    </location>
</feature>
<dbReference type="PANTHER" id="PTHR42208:SF1">
    <property type="entry name" value="HEAVY METAL TRANSPORTER"/>
    <property type="match status" value="1"/>
</dbReference>
<name>A0A8J3JDA1_9ACTN</name>
<dbReference type="RefSeq" id="WP_203748540.1">
    <property type="nucleotide sequence ID" value="NZ_BONF01000024.1"/>
</dbReference>
<evidence type="ECO:0008006" key="6">
    <source>
        <dbReference type="Google" id="ProtNLM"/>
    </source>
</evidence>
<dbReference type="Pfam" id="PF13473">
    <property type="entry name" value="Cupredoxin_1"/>
    <property type="match status" value="1"/>
</dbReference>
<keyword evidence="1" id="KW-1133">Transmembrane helix</keyword>
<dbReference type="InterPro" id="IPR039447">
    <property type="entry name" value="UreH-like_TM_dom"/>
</dbReference>
<keyword evidence="1" id="KW-0472">Membrane</keyword>
<dbReference type="InterPro" id="IPR028096">
    <property type="entry name" value="EfeO_Cupredoxin"/>
</dbReference>
<dbReference type="Proteomes" id="UP000601223">
    <property type="component" value="Unassembled WGS sequence"/>
</dbReference>
<evidence type="ECO:0000259" key="3">
    <source>
        <dbReference type="Pfam" id="PF13473"/>
    </source>
</evidence>
<evidence type="ECO:0000256" key="1">
    <source>
        <dbReference type="SAM" id="Phobius"/>
    </source>
</evidence>
<evidence type="ECO:0000313" key="4">
    <source>
        <dbReference type="EMBL" id="GIF82772.1"/>
    </source>
</evidence>
<dbReference type="EMBL" id="BONF01000024">
    <property type="protein sequence ID" value="GIF82772.1"/>
    <property type="molecule type" value="Genomic_DNA"/>
</dbReference>
<accession>A0A8J3JDA1</accession>
<dbReference type="PANTHER" id="PTHR42208">
    <property type="entry name" value="HEAVY METAL TRANSPORTER-RELATED"/>
    <property type="match status" value="1"/>
</dbReference>
<sequence>MSVNLVSVLLLGLLAGGVSCAAVQGGLLAGLVSRQRPPVPAGPGARPGPPAAGLGDDLAPVGGFLTGKLLSHTLLGVLLGLLGTAVQLGMHVRAMVQVGAGLLIIAMGLAQLGVKAFRGLTFTPPASWTRLVRGRARSQSALAPAVLGVASVLIPCGVTLSVMALAVAAGSPWQGAAIMAVFVLGTAPLFTLLGYAAARARRAAGAWARRLAVATGVVVLALGAYTLNGGLELSGSPVAASQLAYALGLTGDEPDAVTGDRVTVADGRQTVLVSAVTGAYEPAHLQVAAGLPTTLIVRSAKARGCVRAFVIPDLGIEKILPISGDTRIDLGVLKPGTLAYSCSMGMYTGRLTITEATP</sequence>
<dbReference type="Gene3D" id="2.60.40.420">
    <property type="entry name" value="Cupredoxins - blue copper proteins"/>
    <property type="match status" value="1"/>
</dbReference>
<dbReference type="InterPro" id="IPR008972">
    <property type="entry name" value="Cupredoxin"/>
</dbReference>
<feature type="transmembrane region" description="Helical" evidence="1">
    <location>
        <begin position="175"/>
        <end position="198"/>
    </location>
</feature>
<reference evidence="4 5" key="1">
    <citation type="submission" date="2021-01" db="EMBL/GenBank/DDBJ databases">
        <title>Whole genome shotgun sequence of Catellatospora bangladeshensis NBRC 107357.</title>
        <authorList>
            <person name="Komaki H."/>
            <person name="Tamura T."/>
        </authorList>
    </citation>
    <scope>NUCLEOTIDE SEQUENCE [LARGE SCALE GENOMIC DNA]</scope>
    <source>
        <strain evidence="4 5">NBRC 107357</strain>
    </source>
</reference>
<comment type="caution">
    <text evidence="4">The sequence shown here is derived from an EMBL/GenBank/DDBJ whole genome shotgun (WGS) entry which is preliminary data.</text>
</comment>
<organism evidence="4 5">
    <name type="scientific">Catellatospora bangladeshensis</name>
    <dbReference type="NCBI Taxonomy" id="310355"/>
    <lineage>
        <taxon>Bacteria</taxon>
        <taxon>Bacillati</taxon>
        <taxon>Actinomycetota</taxon>
        <taxon>Actinomycetes</taxon>
        <taxon>Micromonosporales</taxon>
        <taxon>Micromonosporaceae</taxon>
        <taxon>Catellatospora</taxon>
    </lineage>
</organism>
<protein>
    <recommendedName>
        <fullName evidence="6">Sulfite exporter TauE/SafE</fullName>
    </recommendedName>
</protein>